<feature type="transmembrane region" description="Helical" evidence="1">
    <location>
        <begin position="137"/>
        <end position="161"/>
    </location>
</feature>
<keyword evidence="3" id="KW-1185">Reference proteome</keyword>
<evidence type="ECO:0000313" key="2">
    <source>
        <dbReference type="EMBL" id="GAA4689475.1"/>
    </source>
</evidence>
<sequence>MTVLAGWNDRRLARRARPADGRPLRPFRWWHLLRRSLLSTTLEVEGRPVVHTVEVRHGGDSDGVVRAGLYVDGELRLQSRLPARFPVEGGHIEVRRGPAGLRTCRLVTLDGEVRSLQPDPASAEGRRLRLARRHPRASALVGAFSVLLLTAGLVVGALQAAEPVSQIPPIASTLGTFESPWRPPVWLNLALGLGAALAAVERALRLKYHWLLDGGAAT</sequence>
<dbReference type="RefSeq" id="WP_345267122.1">
    <property type="nucleotide sequence ID" value="NZ_BAABIM010000003.1"/>
</dbReference>
<reference evidence="3" key="1">
    <citation type="journal article" date="2019" name="Int. J. Syst. Evol. Microbiol.">
        <title>The Global Catalogue of Microorganisms (GCM) 10K type strain sequencing project: providing services to taxonomists for standard genome sequencing and annotation.</title>
        <authorList>
            <consortium name="The Broad Institute Genomics Platform"/>
            <consortium name="The Broad Institute Genome Sequencing Center for Infectious Disease"/>
            <person name="Wu L."/>
            <person name="Ma J."/>
        </authorList>
    </citation>
    <scope>NUCLEOTIDE SEQUENCE [LARGE SCALE GENOMIC DNA]</scope>
    <source>
        <strain evidence="3">JCM 18127</strain>
    </source>
</reference>
<keyword evidence="1" id="KW-0812">Transmembrane</keyword>
<evidence type="ECO:0000256" key="1">
    <source>
        <dbReference type="SAM" id="Phobius"/>
    </source>
</evidence>
<protein>
    <submittedName>
        <fullName evidence="2">Uncharacterized protein</fullName>
    </submittedName>
</protein>
<proteinExistence type="predicted"/>
<name>A0ABP8WJQ8_9ACTN</name>
<dbReference type="Proteomes" id="UP001500621">
    <property type="component" value="Unassembled WGS sequence"/>
</dbReference>
<accession>A0ABP8WJQ8</accession>
<keyword evidence="1" id="KW-1133">Transmembrane helix</keyword>
<evidence type="ECO:0000313" key="3">
    <source>
        <dbReference type="Proteomes" id="UP001500621"/>
    </source>
</evidence>
<organism evidence="2 3">
    <name type="scientific">Nocardioides nanhaiensis</name>
    <dbReference type="NCBI Taxonomy" id="1476871"/>
    <lineage>
        <taxon>Bacteria</taxon>
        <taxon>Bacillati</taxon>
        <taxon>Actinomycetota</taxon>
        <taxon>Actinomycetes</taxon>
        <taxon>Propionibacteriales</taxon>
        <taxon>Nocardioidaceae</taxon>
        <taxon>Nocardioides</taxon>
    </lineage>
</organism>
<gene>
    <name evidence="2" type="ORF">GCM10023226_29170</name>
</gene>
<keyword evidence="1" id="KW-0472">Membrane</keyword>
<feature type="transmembrane region" description="Helical" evidence="1">
    <location>
        <begin position="181"/>
        <end position="200"/>
    </location>
</feature>
<comment type="caution">
    <text evidence="2">The sequence shown here is derived from an EMBL/GenBank/DDBJ whole genome shotgun (WGS) entry which is preliminary data.</text>
</comment>
<dbReference type="EMBL" id="BAABIM010000003">
    <property type="protein sequence ID" value="GAA4689475.1"/>
    <property type="molecule type" value="Genomic_DNA"/>
</dbReference>